<accession>A0A1B9N8H2</accession>
<gene>
    <name evidence="4" type="ORF">A7J15_09735</name>
</gene>
<keyword evidence="5" id="KW-1185">Reference proteome</keyword>
<dbReference type="EMBL" id="LXMD01000028">
    <property type="protein sequence ID" value="OCG72888.1"/>
    <property type="molecule type" value="Genomic_DNA"/>
</dbReference>
<dbReference type="GO" id="GO:0016887">
    <property type="term" value="F:ATP hydrolysis activity"/>
    <property type="evidence" value="ECO:0007669"/>
    <property type="project" value="InterPro"/>
</dbReference>
<dbReference type="AlphaFoldDB" id="A0A1B9N8H2"/>
<dbReference type="STRING" id="904291.A7J15_09735"/>
<name>A0A1B9N8H2_9MICO</name>
<dbReference type="InterPro" id="IPR005654">
    <property type="entry name" value="ATPase_AFG1-like"/>
</dbReference>
<proteinExistence type="predicted"/>
<dbReference type="Pfam" id="PF03969">
    <property type="entry name" value="AFG1_ATPase"/>
    <property type="match status" value="1"/>
</dbReference>
<dbReference type="PANTHER" id="PTHR12169">
    <property type="entry name" value="ATPASE N2B"/>
    <property type="match status" value="1"/>
</dbReference>
<dbReference type="RefSeq" id="WP_067027625.1">
    <property type="nucleotide sequence ID" value="NZ_CP038256.1"/>
</dbReference>
<dbReference type="GO" id="GO:0051301">
    <property type="term" value="P:cell division"/>
    <property type="evidence" value="ECO:0007669"/>
    <property type="project" value="TreeGrafter"/>
</dbReference>
<protein>
    <recommendedName>
        <fullName evidence="3">AAA+ ATPase domain-containing protein</fullName>
    </recommendedName>
</protein>
<dbReference type="InterPro" id="IPR027417">
    <property type="entry name" value="P-loop_NTPase"/>
</dbReference>
<dbReference type="Proteomes" id="UP000093355">
    <property type="component" value="Unassembled WGS sequence"/>
</dbReference>
<dbReference type="GO" id="GO:0032153">
    <property type="term" value="C:cell division site"/>
    <property type="evidence" value="ECO:0007669"/>
    <property type="project" value="TreeGrafter"/>
</dbReference>
<evidence type="ECO:0000256" key="1">
    <source>
        <dbReference type="ARBA" id="ARBA00022741"/>
    </source>
</evidence>
<dbReference type="NCBIfam" id="NF040713">
    <property type="entry name" value="ZapE"/>
    <property type="match status" value="1"/>
</dbReference>
<dbReference type="Gene3D" id="3.40.50.300">
    <property type="entry name" value="P-loop containing nucleotide triphosphate hydrolases"/>
    <property type="match status" value="1"/>
</dbReference>
<comment type="caution">
    <text evidence="4">The sequence shown here is derived from an EMBL/GenBank/DDBJ whole genome shotgun (WGS) entry which is preliminary data.</text>
</comment>
<feature type="domain" description="AAA+ ATPase" evidence="3">
    <location>
        <begin position="49"/>
        <end position="192"/>
    </location>
</feature>
<keyword evidence="1" id="KW-0547">Nucleotide-binding</keyword>
<organism evidence="4 5">
    <name type="scientific">Microbacterium sediminis</name>
    <dbReference type="NCBI Taxonomy" id="904291"/>
    <lineage>
        <taxon>Bacteria</taxon>
        <taxon>Bacillati</taxon>
        <taxon>Actinomycetota</taxon>
        <taxon>Actinomycetes</taxon>
        <taxon>Micrococcales</taxon>
        <taxon>Microbacteriaceae</taxon>
        <taxon>Microbacterium</taxon>
    </lineage>
</organism>
<dbReference type="GO" id="GO:0005524">
    <property type="term" value="F:ATP binding"/>
    <property type="evidence" value="ECO:0007669"/>
    <property type="project" value="UniProtKB-KW"/>
</dbReference>
<dbReference type="GO" id="GO:0005737">
    <property type="term" value="C:cytoplasm"/>
    <property type="evidence" value="ECO:0007669"/>
    <property type="project" value="TreeGrafter"/>
</dbReference>
<dbReference type="SMART" id="SM00382">
    <property type="entry name" value="AAA"/>
    <property type="match status" value="1"/>
</dbReference>
<evidence type="ECO:0000259" key="3">
    <source>
        <dbReference type="SMART" id="SM00382"/>
    </source>
</evidence>
<dbReference type="PANTHER" id="PTHR12169:SF6">
    <property type="entry name" value="AFG1-LIKE ATPASE"/>
    <property type="match status" value="1"/>
</dbReference>
<dbReference type="InterPro" id="IPR003593">
    <property type="entry name" value="AAA+_ATPase"/>
</dbReference>
<sequence length="348" mass="37617">MRTGQTDRAIEAAIAAEARSAGIVLDDAQSVAASRLARLAGPIGDPDERPVGVYLHGPAGRGKTWLADAFLRAVPDARTRRVHFHGFLEELHRAIFARRIDAAPAQVDAVAGAIDDTIGDAEVLVFDEFHVHDPGDARLLTLLLQRVADRGIAVVATSNYAPAQLLPNPIWHHLFEPGIALIEERFDIVPLEGPRDYREGGVARDGFAAGRWIVADAAPGEPTTRLEVRGREFEVVAAGDGELTITFAQLCEAPTSAIEYLDWATRYPRWTVRDVPSLAAVPPPARQRFVNAIDVLVDRGVRAAFTSALTLEAFIASAHDAGPDAPRLTSRLRLLRAERPLADARVAG</sequence>
<reference evidence="4 5" key="1">
    <citation type="submission" date="2016-05" db="EMBL/GenBank/DDBJ databases">
        <authorList>
            <person name="Lavstsen T."/>
            <person name="Jespersen J.S."/>
        </authorList>
    </citation>
    <scope>NUCLEOTIDE SEQUENCE [LARGE SCALE GENOMIC DNA]</scope>
    <source>
        <strain evidence="4 5">YLB-01</strain>
    </source>
</reference>
<evidence type="ECO:0000313" key="4">
    <source>
        <dbReference type="EMBL" id="OCG72888.1"/>
    </source>
</evidence>
<evidence type="ECO:0000313" key="5">
    <source>
        <dbReference type="Proteomes" id="UP000093355"/>
    </source>
</evidence>
<keyword evidence="2" id="KW-0067">ATP-binding</keyword>
<evidence type="ECO:0000256" key="2">
    <source>
        <dbReference type="ARBA" id="ARBA00022840"/>
    </source>
</evidence>
<dbReference type="SUPFAM" id="SSF52540">
    <property type="entry name" value="P-loop containing nucleoside triphosphate hydrolases"/>
    <property type="match status" value="1"/>
</dbReference>